<feature type="domain" description="Fe-containing alcohol dehydrogenase-like C-terminal" evidence="3">
    <location>
        <begin position="205"/>
        <end position="403"/>
    </location>
</feature>
<evidence type="ECO:0000259" key="3">
    <source>
        <dbReference type="Pfam" id="PF25137"/>
    </source>
</evidence>
<dbReference type="InterPro" id="IPR018211">
    <property type="entry name" value="ADH_Fe_CS"/>
</dbReference>
<gene>
    <name evidence="4" type="ORF">SD77_3017</name>
</gene>
<dbReference type="Pfam" id="PF25137">
    <property type="entry name" value="ADH_Fe_C"/>
    <property type="match status" value="1"/>
</dbReference>
<evidence type="ECO:0000313" key="5">
    <source>
        <dbReference type="Proteomes" id="UP000031982"/>
    </source>
</evidence>
<organism evidence="4 5">
    <name type="scientific">Bacillus badius</name>
    <dbReference type="NCBI Taxonomy" id="1455"/>
    <lineage>
        <taxon>Bacteria</taxon>
        <taxon>Bacillati</taxon>
        <taxon>Bacillota</taxon>
        <taxon>Bacilli</taxon>
        <taxon>Bacillales</taxon>
        <taxon>Bacillaceae</taxon>
        <taxon>Pseudobacillus</taxon>
    </lineage>
</organism>
<sequence>MYYKIIKNNFLKGERDEMNRFIQYNPVKWIFGKGSINRLQAELSQFGKNILFVYGGGSIKQHGVYDEVIKQLEEMEANVYELSGVEPNPRLAVVHKGIGICKEKNIDFILAVGGGSVIDSAKAIAAGAKYEGDVWELIAEGKKISEALPIGTVLTLAATGSEMNAGLVITNADTREKIDWHSQHVFPQFSICDPAYTVTVPRDQTAFGVIDIMCHIMENYFHQGEGTELQDGFSEQLLRMLVETAPRLLEQPDQYEYREKVMYAGTVALNGTLQSGYRGDWTAHIIEHAVSGVHDIPHAAGLAILFPTWMEYALDSRPARFSQFASRVFGVKTAGRTEREAGVEGIQALRNFWRHLGAPAHLSNYGIKHDSLGEIADHVMKRGEFGRFCPMNRDGVLSVLRASL</sequence>
<dbReference type="Pfam" id="PF00465">
    <property type="entry name" value="Fe-ADH"/>
    <property type="match status" value="1"/>
</dbReference>
<evidence type="ECO:0000313" key="4">
    <source>
        <dbReference type="EMBL" id="KIL73740.1"/>
    </source>
</evidence>
<dbReference type="CDD" id="cd08187">
    <property type="entry name" value="BDH"/>
    <property type="match status" value="1"/>
</dbReference>
<keyword evidence="5" id="KW-1185">Reference proteome</keyword>
<dbReference type="Gene3D" id="3.40.50.1970">
    <property type="match status" value="1"/>
</dbReference>
<dbReference type="Proteomes" id="UP000031982">
    <property type="component" value="Unassembled WGS sequence"/>
</dbReference>
<evidence type="ECO:0000256" key="1">
    <source>
        <dbReference type="ARBA" id="ARBA00023002"/>
    </source>
</evidence>
<protein>
    <submittedName>
        <fullName evidence="4">NADH-dependent butanol dehydrogenase A</fullName>
    </submittedName>
</protein>
<dbReference type="EMBL" id="JXLP01000028">
    <property type="protein sequence ID" value="KIL73740.1"/>
    <property type="molecule type" value="Genomic_DNA"/>
</dbReference>
<reference evidence="4 5" key="1">
    <citation type="submission" date="2015-01" db="EMBL/GenBank/DDBJ databases">
        <title>Genome Assembly of Bacillus badius MTCC 1458.</title>
        <authorList>
            <person name="Verma A."/>
            <person name="Khatri I."/>
            <person name="Mual P."/>
            <person name="Subramanian S."/>
            <person name="Krishnamurthi S."/>
        </authorList>
    </citation>
    <scope>NUCLEOTIDE SEQUENCE [LARGE SCALE GENOMIC DNA]</scope>
    <source>
        <strain evidence="4 5">MTCC 1458</strain>
    </source>
</reference>
<dbReference type="InterPro" id="IPR056798">
    <property type="entry name" value="ADH_Fe_C"/>
</dbReference>
<evidence type="ECO:0000259" key="2">
    <source>
        <dbReference type="Pfam" id="PF00465"/>
    </source>
</evidence>
<dbReference type="PROSITE" id="PS00913">
    <property type="entry name" value="ADH_IRON_1"/>
    <property type="match status" value="1"/>
</dbReference>
<proteinExistence type="predicted"/>
<dbReference type="InterPro" id="IPR001670">
    <property type="entry name" value="ADH_Fe/GldA"/>
</dbReference>
<feature type="domain" description="Alcohol dehydrogenase iron-type/glycerol dehydrogenase GldA" evidence="2">
    <location>
        <begin position="26"/>
        <end position="194"/>
    </location>
</feature>
<keyword evidence="1" id="KW-0560">Oxidoreductase</keyword>
<dbReference type="InterPro" id="IPR044731">
    <property type="entry name" value="BDH-like"/>
</dbReference>
<dbReference type="PANTHER" id="PTHR43633">
    <property type="entry name" value="ALCOHOL DEHYDROGENASE YQHD"/>
    <property type="match status" value="1"/>
</dbReference>
<dbReference type="SUPFAM" id="SSF56796">
    <property type="entry name" value="Dehydroquinate synthase-like"/>
    <property type="match status" value="1"/>
</dbReference>
<accession>A0ABR5AP43</accession>
<name>A0ABR5AP43_BACBA</name>
<dbReference type="Gene3D" id="1.20.1090.10">
    <property type="entry name" value="Dehydroquinate synthase-like - alpha domain"/>
    <property type="match status" value="1"/>
</dbReference>
<dbReference type="PROSITE" id="PS00060">
    <property type="entry name" value="ADH_IRON_2"/>
    <property type="match status" value="1"/>
</dbReference>
<dbReference type="PANTHER" id="PTHR43633:SF1">
    <property type="entry name" value="ALCOHOL DEHYDROGENASE YQHD"/>
    <property type="match status" value="1"/>
</dbReference>
<comment type="caution">
    <text evidence="4">The sequence shown here is derived from an EMBL/GenBank/DDBJ whole genome shotgun (WGS) entry which is preliminary data.</text>
</comment>